<dbReference type="AlphaFoldDB" id="A0A2V2YR16"/>
<comment type="caution">
    <text evidence="1">The sequence shown here is derived from an EMBL/GenBank/DDBJ whole genome shotgun (WGS) entry which is preliminary data.</text>
</comment>
<accession>A0A2V2YR16</accession>
<evidence type="ECO:0000313" key="1">
    <source>
        <dbReference type="EMBL" id="PWV92494.1"/>
    </source>
</evidence>
<organism evidence="1 2">
    <name type="scientific">Paenibacillus cellulosilyticus</name>
    <dbReference type="NCBI Taxonomy" id="375489"/>
    <lineage>
        <taxon>Bacteria</taxon>
        <taxon>Bacillati</taxon>
        <taxon>Bacillota</taxon>
        <taxon>Bacilli</taxon>
        <taxon>Bacillales</taxon>
        <taxon>Paenibacillaceae</taxon>
        <taxon>Paenibacillus</taxon>
    </lineage>
</organism>
<keyword evidence="2" id="KW-1185">Reference proteome</keyword>
<dbReference type="Proteomes" id="UP000246635">
    <property type="component" value="Unassembled WGS sequence"/>
</dbReference>
<dbReference type="EMBL" id="QGTQ01000035">
    <property type="protein sequence ID" value="PWV92494.1"/>
    <property type="molecule type" value="Genomic_DNA"/>
</dbReference>
<reference evidence="1 2" key="1">
    <citation type="submission" date="2018-05" db="EMBL/GenBank/DDBJ databases">
        <title>Genomic Encyclopedia of Type Strains, Phase III (KMG-III): the genomes of soil and plant-associated and newly described type strains.</title>
        <authorList>
            <person name="Whitman W."/>
        </authorList>
    </citation>
    <scope>NUCLEOTIDE SEQUENCE [LARGE SCALE GENOMIC DNA]</scope>
    <source>
        <strain evidence="1 2">CECT 5696</strain>
    </source>
</reference>
<dbReference type="RefSeq" id="WP_110047076.1">
    <property type="nucleotide sequence ID" value="NZ_CP054613.1"/>
</dbReference>
<gene>
    <name evidence="1" type="ORF">DFQ01_13555</name>
</gene>
<protein>
    <submittedName>
        <fullName evidence="1">Uncharacterized protein</fullName>
    </submittedName>
</protein>
<evidence type="ECO:0000313" key="2">
    <source>
        <dbReference type="Proteomes" id="UP000246635"/>
    </source>
</evidence>
<sequence length="446" mass="48372">MITIPANAKARRNLRTRRIAILLTLIMLITIIVPLQSAESVVEAAASSDPIISLLNTTKAYIDKAKKLNLAGDQEGAYVNVAKGEAKLLEALRSKGATDPKYGAKFATSGYMTNTVLHPTNTGVEYVRTFMSDIPCVEAGCQGVPISAIMMFKFTDGSTTIIRSHIVPLPGDSGEVEPFFLHVLSQYGLFRTTSGDIIMLSALGNWRGGGWSLTLRNLSHGGRAEPYTTLFNKSDLPEALLKQWNNEQRAFLGLCEAAINCTKEESNQTALKAIDEDAGTVTFGSKLVHLRNVVKVKSSTDRVKLRAFVSGIVDEGTFPSIGIRPGEQTAAATQLGEPTSKRNNMLYYLDVTLQTDAIGMVKHIYYLPRTAGLQSVTLAWLEKQLGTAAVWKDGSYSVSVIIRSRYNLSRLSFTAPSRSSRVQTIALSGALADEIQGYELSAISAP</sequence>
<proteinExistence type="predicted"/>
<name>A0A2V2YR16_9BACL</name>